<comment type="caution">
    <text evidence="2">The sequence shown here is derived from an EMBL/GenBank/DDBJ whole genome shotgun (WGS) entry which is preliminary data.</text>
</comment>
<keyword evidence="3" id="KW-1185">Reference proteome</keyword>
<feature type="region of interest" description="Disordered" evidence="1">
    <location>
        <begin position="102"/>
        <end position="134"/>
    </location>
</feature>
<name>A0AAV2RRM2_MEGNR</name>
<dbReference type="EMBL" id="CAXKWB010031315">
    <property type="protein sequence ID" value="CAL4139202.1"/>
    <property type="molecule type" value="Genomic_DNA"/>
</dbReference>
<accession>A0AAV2RRM2</accession>
<reference evidence="2 3" key="1">
    <citation type="submission" date="2024-05" db="EMBL/GenBank/DDBJ databases">
        <authorList>
            <person name="Wallberg A."/>
        </authorList>
    </citation>
    <scope>NUCLEOTIDE SEQUENCE [LARGE SCALE GENOMIC DNA]</scope>
</reference>
<evidence type="ECO:0000256" key="1">
    <source>
        <dbReference type="SAM" id="MobiDB-lite"/>
    </source>
</evidence>
<dbReference type="Proteomes" id="UP001497623">
    <property type="component" value="Unassembled WGS sequence"/>
</dbReference>
<protein>
    <submittedName>
        <fullName evidence="2">Uncharacterized protein</fullName>
    </submittedName>
</protein>
<feature type="compositionally biased region" description="Low complexity" evidence="1">
    <location>
        <begin position="108"/>
        <end position="124"/>
    </location>
</feature>
<feature type="compositionally biased region" description="Basic residues" evidence="1">
    <location>
        <begin position="125"/>
        <end position="134"/>
    </location>
</feature>
<organism evidence="2 3">
    <name type="scientific">Meganyctiphanes norvegica</name>
    <name type="common">Northern krill</name>
    <name type="synonym">Thysanopoda norvegica</name>
    <dbReference type="NCBI Taxonomy" id="48144"/>
    <lineage>
        <taxon>Eukaryota</taxon>
        <taxon>Metazoa</taxon>
        <taxon>Ecdysozoa</taxon>
        <taxon>Arthropoda</taxon>
        <taxon>Crustacea</taxon>
        <taxon>Multicrustacea</taxon>
        <taxon>Malacostraca</taxon>
        <taxon>Eumalacostraca</taxon>
        <taxon>Eucarida</taxon>
        <taxon>Euphausiacea</taxon>
        <taxon>Euphausiidae</taxon>
        <taxon>Meganyctiphanes</taxon>
    </lineage>
</organism>
<gene>
    <name evidence="2" type="ORF">MNOR_LOCUS28412</name>
</gene>
<evidence type="ECO:0000313" key="3">
    <source>
        <dbReference type="Proteomes" id="UP001497623"/>
    </source>
</evidence>
<feature type="non-terminal residue" evidence="2">
    <location>
        <position position="1"/>
    </location>
</feature>
<sequence length="146" mass="16901">EQEKIKRRRYSQLDEINVKKTQKVVKLEKNEKDMFMISNNTKDESKNEFFYGRAPFDPDKLTRLPGCLRLEEMVEDKLNSTANDSLLNTDYVTSQISKTPIQKSFTPSEISSHTPSKTSSSMIKHSSKKALQKTPVRRIKRNVDGF</sequence>
<proteinExistence type="predicted"/>
<evidence type="ECO:0000313" key="2">
    <source>
        <dbReference type="EMBL" id="CAL4139202.1"/>
    </source>
</evidence>
<dbReference type="AlphaFoldDB" id="A0AAV2RRM2"/>